<name>A0A6B2LU09_9EUKA</name>
<evidence type="ECO:0000313" key="1">
    <source>
        <dbReference type="EMBL" id="NDV40016.1"/>
    </source>
</evidence>
<accession>A0A6B2LU09</accession>
<proteinExistence type="predicted"/>
<reference evidence="1" key="1">
    <citation type="journal article" date="2020" name="J. Eukaryot. Microbiol.">
        <title>De novo Sequencing, Assembly and Annotation of the Transcriptome for the Free-Living Testate Amoeba Arcella intermedia.</title>
        <authorList>
            <person name="Ribeiro G.M."/>
            <person name="Porfirio-Sousa A.L."/>
            <person name="Maurer-Alcala X.X."/>
            <person name="Katz L.A."/>
            <person name="Lahr D.J.G."/>
        </authorList>
    </citation>
    <scope>NUCLEOTIDE SEQUENCE</scope>
</reference>
<organism evidence="1">
    <name type="scientific">Arcella intermedia</name>
    <dbReference type="NCBI Taxonomy" id="1963864"/>
    <lineage>
        <taxon>Eukaryota</taxon>
        <taxon>Amoebozoa</taxon>
        <taxon>Tubulinea</taxon>
        <taxon>Elardia</taxon>
        <taxon>Arcellinida</taxon>
        <taxon>Sphaerothecina</taxon>
        <taxon>Arcellidae</taxon>
        <taxon>Arcella</taxon>
    </lineage>
</organism>
<protein>
    <submittedName>
        <fullName evidence="1">Uncharacterized protein</fullName>
    </submittedName>
</protein>
<dbReference type="PROSITE" id="PS51257">
    <property type="entry name" value="PROKAR_LIPOPROTEIN"/>
    <property type="match status" value="1"/>
</dbReference>
<dbReference type="EMBL" id="GIBP01011047">
    <property type="protein sequence ID" value="NDV40016.1"/>
    <property type="molecule type" value="Transcribed_RNA"/>
</dbReference>
<sequence>MTITKCCPFSICITHYNFVTSCISNNNASIRTDCNIPRVRDLWRFLNKISISFKNLNLTVFPISNNNISFVINCDTTRSI</sequence>
<dbReference type="AlphaFoldDB" id="A0A6B2LU09"/>